<dbReference type="Proteomes" id="UP000235388">
    <property type="component" value="Unassembled WGS sequence"/>
</dbReference>
<dbReference type="AlphaFoldDB" id="A0A2N5S6V0"/>
<dbReference type="PRINTS" id="PR00081">
    <property type="entry name" value="GDHRDH"/>
</dbReference>
<comment type="similarity">
    <text evidence="1">Belongs to the short-chain dehydrogenases/reductases (SDR) family.</text>
</comment>
<keyword evidence="2" id="KW-0521">NADP</keyword>
<comment type="caution">
    <text evidence="5">The sequence shown here is derived from an EMBL/GenBank/DDBJ whole genome shotgun (WGS) entry which is preliminary data.</text>
</comment>
<dbReference type="SUPFAM" id="SSF51735">
    <property type="entry name" value="NAD(P)-binding Rossmann-fold domains"/>
    <property type="match status" value="1"/>
</dbReference>
<organism evidence="5 6">
    <name type="scientific">Puccinia coronata f. sp. avenae</name>
    <dbReference type="NCBI Taxonomy" id="200324"/>
    <lineage>
        <taxon>Eukaryota</taxon>
        <taxon>Fungi</taxon>
        <taxon>Dikarya</taxon>
        <taxon>Basidiomycota</taxon>
        <taxon>Pucciniomycotina</taxon>
        <taxon>Pucciniomycetes</taxon>
        <taxon>Pucciniales</taxon>
        <taxon>Pucciniaceae</taxon>
        <taxon>Puccinia</taxon>
    </lineage>
</organism>
<dbReference type="PANTHER" id="PTHR24320">
    <property type="entry name" value="RETINOL DEHYDROGENASE"/>
    <property type="match status" value="1"/>
</dbReference>
<name>A0A2N5S6V0_9BASI</name>
<dbReference type="Gene3D" id="3.40.50.720">
    <property type="entry name" value="NAD(P)-binding Rossmann-like Domain"/>
    <property type="match status" value="1"/>
</dbReference>
<gene>
    <name evidence="5" type="ORF">PCANC_21507</name>
</gene>
<dbReference type="EMBL" id="PGCJ01001130">
    <property type="protein sequence ID" value="PLW08982.1"/>
    <property type="molecule type" value="Genomic_DNA"/>
</dbReference>
<reference evidence="5 6" key="1">
    <citation type="submission" date="2017-11" db="EMBL/GenBank/DDBJ databases">
        <title>De novo assembly and phasing of dikaryotic genomes from two isolates of Puccinia coronata f. sp. avenae, the causal agent of oat crown rust.</title>
        <authorList>
            <person name="Miller M.E."/>
            <person name="Zhang Y."/>
            <person name="Omidvar V."/>
            <person name="Sperschneider J."/>
            <person name="Schwessinger B."/>
            <person name="Raley C."/>
            <person name="Palmer J.M."/>
            <person name="Garnica D."/>
            <person name="Upadhyaya N."/>
            <person name="Rathjen J."/>
            <person name="Taylor J.M."/>
            <person name="Park R.F."/>
            <person name="Dodds P.N."/>
            <person name="Hirsch C.D."/>
            <person name="Kianian S.F."/>
            <person name="Figueroa M."/>
        </authorList>
    </citation>
    <scope>NUCLEOTIDE SEQUENCE [LARGE SCALE GENOMIC DNA]</scope>
    <source>
        <strain evidence="5">12NC29</strain>
    </source>
</reference>
<dbReference type="InterPro" id="IPR036291">
    <property type="entry name" value="NAD(P)-bd_dom_sf"/>
</dbReference>
<keyword evidence="3" id="KW-0560">Oxidoreductase</keyword>
<dbReference type="GO" id="GO:0016491">
    <property type="term" value="F:oxidoreductase activity"/>
    <property type="evidence" value="ECO:0007669"/>
    <property type="project" value="UniProtKB-KW"/>
</dbReference>
<accession>A0A2N5S6V0</accession>
<keyword evidence="6" id="KW-1185">Reference proteome</keyword>
<evidence type="ECO:0000256" key="3">
    <source>
        <dbReference type="ARBA" id="ARBA00023002"/>
    </source>
</evidence>
<dbReference type="InterPro" id="IPR002347">
    <property type="entry name" value="SDR_fam"/>
</dbReference>
<feature type="region of interest" description="Disordered" evidence="4">
    <location>
        <begin position="145"/>
        <end position="167"/>
    </location>
</feature>
<dbReference type="PANTHER" id="PTHR24320:SF282">
    <property type="entry name" value="WW DOMAIN-CONTAINING OXIDOREDUCTASE"/>
    <property type="match status" value="1"/>
</dbReference>
<evidence type="ECO:0000256" key="1">
    <source>
        <dbReference type="ARBA" id="ARBA00006484"/>
    </source>
</evidence>
<evidence type="ECO:0008006" key="7">
    <source>
        <dbReference type="Google" id="ProtNLM"/>
    </source>
</evidence>
<protein>
    <recommendedName>
        <fullName evidence="7">NAD(P)-binding protein</fullName>
    </recommendedName>
</protein>
<evidence type="ECO:0000256" key="4">
    <source>
        <dbReference type="SAM" id="MobiDB-lite"/>
    </source>
</evidence>
<evidence type="ECO:0000313" key="5">
    <source>
        <dbReference type="EMBL" id="PLW08982.1"/>
    </source>
</evidence>
<proteinExistence type="inferred from homology"/>
<dbReference type="Pfam" id="PF00106">
    <property type="entry name" value="adh_short"/>
    <property type="match status" value="2"/>
</dbReference>
<sequence>MYVALARLSAGDQSQVLIRSYPHYITAANNSIASTQPESVTLPSTPSDPPAPTHHFNHPLLVIRLTSPHTYNNFEMVFGFFESRWSFTQIPDLTGKVAIVTGGNSGLGYITCLELARKNAKVYMASRNRTKAEEAIEKLKKELKKEKKTTGTATTAGGESHEDSTARDEPFVEFLEFDLAKVASGKAAAEAFLGKEERLDMLINNAGIMATPYELSADGIELQACNGTGHFGLTIPLLPVLKKTDAEPGSQVRIVNLSSLAHRTCASKPDFSSLDALNRKYGSTWIRYGNSKLSNILFNSELQRRLEGTNIHCLAVHPGVVDTDLFRGLGESFPLLKPVLGIKSIFRGTVLISPEQGALTQLYAATSPEVSEKQLKGKYLVPYAKLETPSRLAQDPDGTLALQFWTLCESLYQARI</sequence>
<evidence type="ECO:0000313" key="6">
    <source>
        <dbReference type="Proteomes" id="UP000235388"/>
    </source>
</evidence>
<dbReference type="OrthoDB" id="191139at2759"/>
<evidence type="ECO:0000256" key="2">
    <source>
        <dbReference type="ARBA" id="ARBA00022857"/>
    </source>
</evidence>
<dbReference type="STRING" id="200324.A0A2N5S6V0"/>